<keyword evidence="3" id="KW-1185">Reference proteome</keyword>
<evidence type="ECO:0000256" key="1">
    <source>
        <dbReference type="SAM" id="MobiDB-lite"/>
    </source>
</evidence>
<organism evidence="2">
    <name type="scientific">Oryza nivara</name>
    <name type="common">Indian wild rice</name>
    <name type="synonym">Oryza sativa f. spontanea</name>
    <dbReference type="NCBI Taxonomy" id="4536"/>
    <lineage>
        <taxon>Eukaryota</taxon>
        <taxon>Viridiplantae</taxon>
        <taxon>Streptophyta</taxon>
        <taxon>Embryophyta</taxon>
        <taxon>Tracheophyta</taxon>
        <taxon>Spermatophyta</taxon>
        <taxon>Magnoliopsida</taxon>
        <taxon>Liliopsida</taxon>
        <taxon>Poales</taxon>
        <taxon>Poaceae</taxon>
        <taxon>BOP clade</taxon>
        <taxon>Oryzoideae</taxon>
        <taxon>Oryzeae</taxon>
        <taxon>Oryzinae</taxon>
        <taxon>Oryza</taxon>
    </lineage>
</organism>
<dbReference type="PANTHER" id="PTHR33377">
    <property type="entry name" value="OS10G0134700 PROTEIN-RELATED"/>
    <property type="match status" value="1"/>
</dbReference>
<dbReference type="Gramene" id="ONIVA04G00270.1">
    <property type="protein sequence ID" value="ONIVA04G00270.1"/>
    <property type="gene ID" value="ONIVA04G00270"/>
</dbReference>
<reference evidence="2" key="2">
    <citation type="submission" date="2018-04" db="EMBL/GenBank/DDBJ databases">
        <title>OnivRS2 (Oryza nivara Reference Sequence Version 2).</title>
        <authorList>
            <person name="Zhang J."/>
            <person name="Kudrna D."/>
            <person name="Lee S."/>
            <person name="Talag J."/>
            <person name="Rajasekar S."/>
            <person name="Welchert J."/>
            <person name="Hsing Y.-I."/>
            <person name="Wing R.A."/>
        </authorList>
    </citation>
    <scope>NUCLEOTIDE SEQUENCE [LARGE SCALE GENOMIC DNA]</scope>
    <source>
        <strain evidence="2">SL10</strain>
    </source>
</reference>
<dbReference type="HOGENOM" id="CLU_022287_1_0_1"/>
<protein>
    <submittedName>
        <fullName evidence="2">Uncharacterized protein</fullName>
    </submittedName>
</protein>
<proteinExistence type="predicted"/>
<dbReference type="InterPro" id="IPR013181">
    <property type="entry name" value="DUF1719"/>
</dbReference>
<name>A0A0E0GX17_ORYNI</name>
<evidence type="ECO:0000313" key="3">
    <source>
        <dbReference type="Proteomes" id="UP000006591"/>
    </source>
</evidence>
<feature type="region of interest" description="Disordered" evidence="1">
    <location>
        <begin position="391"/>
        <end position="411"/>
    </location>
</feature>
<dbReference type="Proteomes" id="UP000006591">
    <property type="component" value="Chromosome 4"/>
</dbReference>
<dbReference type="OMA" id="GSMEMEY"/>
<accession>A0A0E0GX17</accession>
<dbReference type="AlphaFoldDB" id="A0A0E0GX17"/>
<evidence type="ECO:0000313" key="2">
    <source>
        <dbReference type="EnsemblPlants" id="ONIVA04G00270.1"/>
    </source>
</evidence>
<dbReference type="SMART" id="SM01157">
    <property type="entry name" value="DUF1719"/>
    <property type="match status" value="1"/>
</dbReference>
<dbReference type="eggNOG" id="ENOG502R51S">
    <property type="taxonomic scope" value="Eukaryota"/>
</dbReference>
<dbReference type="PANTHER" id="PTHR33377:SF11">
    <property type="entry name" value="OS04G0105900 PROTEIN"/>
    <property type="match status" value="1"/>
</dbReference>
<reference evidence="2" key="1">
    <citation type="submission" date="2015-04" db="UniProtKB">
        <authorList>
            <consortium name="EnsemblPlants"/>
        </authorList>
    </citation>
    <scope>IDENTIFICATION</scope>
    <source>
        <strain evidence="2">SL10</strain>
    </source>
</reference>
<sequence>MDETVKSAIVGEAIRGIFSGVISKYEDNSNEGDNIERLEMAQIKMEAAIKTSNKWQITDMPLLQCDDTLRKCKQRALEEKEIEVQVKQSSFPRRVAHATKSFIVSFIGHKNDGCSSSGVVRRFERIADSADSFLRFVQLGGRPRQYLFFDPLIAHLFTGKSLRYQTLHDGSQYDFKICPMSLEERGLEAMLFFVYEDSKVPKNSFRLGLMLRLSESTDVMGITVKCLQLVTPHFNSTAEIVIREFTQLPTQDFSWLPPYDDYGSMEMEYWDNVQTTMAQWFRPDPLCCSEGYVPAYFQNQSCHISLSEYNKLQGSSSSLDNFPPLKLGILFMPHDSVEDLKPANAVESYAKQEKGHVNVHPHQLDEILLPKAIDYLYHNAEEIQTWQCTPKCGEDKASTSSQNHAAARHEE</sequence>
<dbReference type="EnsemblPlants" id="ONIVA04G00270.1">
    <property type="protein sequence ID" value="ONIVA04G00270.1"/>
    <property type="gene ID" value="ONIVA04G00270"/>
</dbReference>
<dbReference type="Pfam" id="PF08224">
    <property type="entry name" value="DUF1719"/>
    <property type="match status" value="1"/>
</dbReference>